<dbReference type="Pfam" id="PF00975">
    <property type="entry name" value="Thioesterase"/>
    <property type="match status" value="1"/>
</dbReference>
<dbReference type="PANTHER" id="PTHR45398">
    <property type="match status" value="1"/>
</dbReference>
<keyword evidence="1" id="KW-0596">Phosphopantetheine</keyword>
<dbReference type="InterPro" id="IPR042099">
    <property type="entry name" value="ANL_N_sf"/>
</dbReference>
<dbReference type="InterPro" id="IPR023213">
    <property type="entry name" value="CAT-like_dom_sf"/>
</dbReference>
<dbReference type="Gene3D" id="3.40.50.1820">
    <property type="entry name" value="alpha/beta hydrolase"/>
    <property type="match status" value="1"/>
</dbReference>
<dbReference type="Pfam" id="PF00550">
    <property type="entry name" value="PP-binding"/>
    <property type="match status" value="1"/>
</dbReference>
<dbReference type="Proteomes" id="UP001479436">
    <property type="component" value="Unassembled WGS sequence"/>
</dbReference>
<evidence type="ECO:0000256" key="2">
    <source>
        <dbReference type="ARBA" id="ARBA00022553"/>
    </source>
</evidence>
<dbReference type="InterPro" id="IPR045851">
    <property type="entry name" value="AMP-bd_C_sf"/>
</dbReference>
<dbReference type="Pfam" id="PF00501">
    <property type="entry name" value="AMP-binding"/>
    <property type="match status" value="1"/>
</dbReference>
<dbReference type="SUPFAM" id="SSF56801">
    <property type="entry name" value="Acetyl-CoA synthetase-like"/>
    <property type="match status" value="1"/>
</dbReference>
<feature type="domain" description="Carrier" evidence="3">
    <location>
        <begin position="298"/>
        <end position="374"/>
    </location>
</feature>
<dbReference type="Gene3D" id="3.30.559.10">
    <property type="entry name" value="Chloramphenicol acetyltransferase-like domain"/>
    <property type="match status" value="1"/>
</dbReference>
<dbReference type="Gene3D" id="3.30.300.30">
    <property type="match status" value="1"/>
</dbReference>
<reference evidence="4 5" key="1">
    <citation type="submission" date="2023-04" db="EMBL/GenBank/DDBJ databases">
        <title>Genome of Basidiobolus ranarum AG-B5.</title>
        <authorList>
            <person name="Stajich J.E."/>
            <person name="Carter-House D."/>
            <person name="Gryganskyi A."/>
        </authorList>
    </citation>
    <scope>NUCLEOTIDE SEQUENCE [LARGE SCALE GENOMIC DNA]</scope>
    <source>
        <strain evidence="4 5">AG-B5</strain>
    </source>
</reference>
<evidence type="ECO:0000256" key="1">
    <source>
        <dbReference type="ARBA" id="ARBA00022450"/>
    </source>
</evidence>
<dbReference type="Gene3D" id="1.10.1200.10">
    <property type="entry name" value="ACP-like"/>
    <property type="match status" value="1"/>
</dbReference>
<dbReference type="InterPro" id="IPR036736">
    <property type="entry name" value="ACP-like_sf"/>
</dbReference>
<gene>
    <name evidence="4" type="ORF">K7432_000290</name>
</gene>
<dbReference type="SUPFAM" id="SSF47336">
    <property type="entry name" value="ACP-like"/>
    <property type="match status" value="1"/>
</dbReference>
<dbReference type="InterPro" id="IPR001031">
    <property type="entry name" value="Thioesterase"/>
</dbReference>
<dbReference type="InterPro" id="IPR000873">
    <property type="entry name" value="AMP-dep_synth/lig_dom"/>
</dbReference>
<dbReference type="Gene3D" id="3.30.559.30">
    <property type="entry name" value="Nonribosomal peptide synthetase, condensation domain"/>
    <property type="match status" value="1"/>
</dbReference>
<dbReference type="PANTHER" id="PTHR45398:SF1">
    <property type="entry name" value="ENZYME, PUTATIVE (JCVI)-RELATED"/>
    <property type="match status" value="1"/>
</dbReference>
<evidence type="ECO:0000259" key="3">
    <source>
        <dbReference type="PROSITE" id="PS50075"/>
    </source>
</evidence>
<dbReference type="InterPro" id="IPR009081">
    <property type="entry name" value="PP-bd_ACP"/>
</dbReference>
<dbReference type="Pfam" id="PF00668">
    <property type="entry name" value="Condensation"/>
    <property type="match status" value="1"/>
</dbReference>
<protein>
    <recommendedName>
        <fullName evidence="3">Carrier domain-containing protein</fullName>
    </recommendedName>
</protein>
<dbReference type="InterPro" id="IPR029058">
    <property type="entry name" value="AB_hydrolase_fold"/>
</dbReference>
<dbReference type="SUPFAM" id="SSF52777">
    <property type="entry name" value="CoA-dependent acyltransferases"/>
    <property type="match status" value="2"/>
</dbReference>
<organism evidence="4 5">
    <name type="scientific">Basidiobolus ranarum</name>
    <dbReference type="NCBI Taxonomy" id="34480"/>
    <lineage>
        <taxon>Eukaryota</taxon>
        <taxon>Fungi</taxon>
        <taxon>Fungi incertae sedis</taxon>
        <taxon>Zoopagomycota</taxon>
        <taxon>Entomophthoromycotina</taxon>
        <taxon>Basidiobolomycetes</taxon>
        <taxon>Basidiobolales</taxon>
        <taxon>Basidiobolaceae</taxon>
        <taxon>Basidiobolus</taxon>
    </lineage>
</organism>
<comment type="caution">
    <text evidence="4">The sequence shown here is derived from an EMBL/GenBank/DDBJ whole genome shotgun (WGS) entry which is preliminary data.</text>
</comment>
<dbReference type="EMBL" id="JASJQH010006880">
    <property type="protein sequence ID" value="KAK9729412.1"/>
    <property type="molecule type" value="Genomic_DNA"/>
</dbReference>
<keyword evidence="2" id="KW-0597">Phosphoprotein</keyword>
<dbReference type="SUPFAM" id="SSF53474">
    <property type="entry name" value="alpha/beta-Hydrolases"/>
    <property type="match status" value="1"/>
</dbReference>
<dbReference type="InterPro" id="IPR001242">
    <property type="entry name" value="Condensation_dom"/>
</dbReference>
<keyword evidence="5" id="KW-1185">Reference proteome</keyword>
<sequence length="1087" mass="122751">MNVTALMLTPTIATLIDPIEVPSVKRLMMGGEMMTTAARNTWLPYVELSNAYGPTEAAVAILANPRLDEQTVCRNIGKPIGSNRIYLIGLDNLPVPSGIVAELCVAGPQLARGYLNQFELTEKSFILNSLISEERIYCTGDLACLNQDGIIEIIGRKDNQIKINGFRIELDEIQHVLHSHSKVARVCVLALSTDISANHKILAVFITFKGICYESQQADELNYLNSEIASFYTEEVKTLAIKRLPVYMVPNVWIPLNRMPHNSSDKVDVRTLTTLFERMDSQLLSRHLHSSAQKHIIQPQTQDEVLIQELWSEVLRIPQANIGINHSFRYLGGDSILAIQVASACRKQNLNISVHSMLNDHTIQQLAGSLRVNVSKKSKDDQRVGGVIHLSPNQHRYLEFEQDNFNHFNQSWLFNLRDPIGAENLTAAIQQLIESHDILRARFSRNGKQWQIRVLLPEEVSFEVKHSQVQSLEELKARIYHLQASLDLISGPLFQFSLYDTLDGQHFIFMTVHHFIVDLLSWGTLLEDLELLLQGQECTPKSVSYMMWNQALYDHAQTLDLSSWPQQPATQPIITNSKLLAKNTHETTRVLSFQLNAYITKLAERYCGQSTSVEMVDLLISSLVYSYCSTFERDSLSVTLESHGRQFGDGDMDISRTVGWLTNLYPIVIRVGRNASIMDAIRQVVSQQQHIRGKELAYGLLSYLNKNTAPFFEKPPPQVTLGYMPNSVTVDCSGSYFLPIPSDSKYKFDLGGVSPKWRRHQVFGCGAHFVGEQLEVTIAYSDAMYSKSQLQGWMNSWETALVDVIMSISRETVPVPNEGLLLDNSPIEKDLPSPSQLNEKTSVDSNNGIEDDCLTLISKTSRETMFIVHCATGVASYFELLRKYMRCTLYSINDPTLGTHNSFDSIETLATRYLKAILKVQPAGPYYLHGYSFGGLIAFEIARQLEFRGHEVVRLTIIDTLAPHTGRLLKDHTDSHSSLKYFDLISASGGWNLDEAASRMILDKIDENIQLMRNYQPPIQKLATSIVLVKSLTTVDQAGHQYTCYGWSEYSSRVDIHNIEAEHHQLMFEPYVSKVAEYLQRDLVAHL</sequence>
<evidence type="ECO:0000313" key="4">
    <source>
        <dbReference type="EMBL" id="KAK9729412.1"/>
    </source>
</evidence>
<dbReference type="PROSITE" id="PS50075">
    <property type="entry name" value="CARRIER"/>
    <property type="match status" value="1"/>
</dbReference>
<name>A0ABR2WBG9_9FUNG</name>
<accession>A0ABR2WBG9</accession>
<proteinExistence type="predicted"/>
<dbReference type="Gene3D" id="3.40.50.12780">
    <property type="entry name" value="N-terminal domain of ligase-like"/>
    <property type="match status" value="1"/>
</dbReference>
<evidence type="ECO:0000313" key="5">
    <source>
        <dbReference type="Proteomes" id="UP001479436"/>
    </source>
</evidence>